<dbReference type="OrthoDB" id="5968052at2759"/>
<dbReference type="GO" id="GO:0006013">
    <property type="term" value="P:mannose metabolic process"/>
    <property type="evidence" value="ECO:0007669"/>
    <property type="project" value="InterPro"/>
</dbReference>
<sequence length="277" mass="32261">MHINLFILIYFVFFKFSLRISEESWITQEISLDAVSPFICFHTQVEWHENRKFLKVEFPVNVRSPNATYEIQFGHLQRPTHFNTSWDWARYEVCGQKWFNLSEHNWGCSIMNNNKYGFSTRGNIMSISLLRAPKSPDNEADMGSHDFKYAVFPHTGNFQDSGLIQHSYNFNNKIRVVPANVCNKVKPVSFFQLTNEAIVLETVKKAENEVDALVLRAYESFGGHNSTRIVSQFGISKVQRCDLLERPQEELPWKDDGLELEFKPFEIITLICFLSNT</sequence>
<dbReference type="InterPro" id="IPR011013">
    <property type="entry name" value="Gal_mutarotase_sf_dom"/>
</dbReference>
<gene>
    <name evidence="3" type="ORF">PACLA_8A054359</name>
</gene>
<dbReference type="Gene3D" id="2.60.40.2220">
    <property type="match status" value="1"/>
</dbReference>
<dbReference type="SUPFAM" id="SSF74650">
    <property type="entry name" value="Galactose mutarotase-like"/>
    <property type="match status" value="1"/>
</dbReference>
<dbReference type="Pfam" id="PF07748">
    <property type="entry name" value="Glyco_hydro_38C"/>
    <property type="match status" value="1"/>
</dbReference>
<dbReference type="PANTHER" id="PTHR46017:SF1">
    <property type="entry name" value="ALPHA-MANNOSIDASE 2C1"/>
    <property type="match status" value="1"/>
</dbReference>
<dbReference type="InterPro" id="IPR011682">
    <property type="entry name" value="Glyco_hydro_38_C"/>
</dbReference>
<feature type="domain" description="Glycosyl hydrolase family 38 C-terminal" evidence="1">
    <location>
        <begin position="18"/>
        <end position="139"/>
    </location>
</feature>
<name>A0A7D9DMC5_PARCT</name>
<dbReference type="AlphaFoldDB" id="A0A7D9DMC5"/>
<reference evidence="3" key="1">
    <citation type="submission" date="2020-04" db="EMBL/GenBank/DDBJ databases">
        <authorList>
            <person name="Alioto T."/>
            <person name="Alioto T."/>
            <person name="Gomez Garrido J."/>
        </authorList>
    </citation>
    <scope>NUCLEOTIDE SEQUENCE</scope>
    <source>
        <strain evidence="3">A484AB</strain>
    </source>
</reference>
<accession>A0A7D9DMC5</accession>
<organism evidence="3 4">
    <name type="scientific">Paramuricea clavata</name>
    <name type="common">Red gorgonian</name>
    <name type="synonym">Violescent sea-whip</name>
    <dbReference type="NCBI Taxonomy" id="317549"/>
    <lineage>
        <taxon>Eukaryota</taxon>
        <taxon>Metazoa</taxon>
        <taxon>Cnidaria</taxon>
        <taxon>Anthozoa</taxon>
        <taxon>Octocorallia</taxon>
        <taxon>Malacalcyonacea</taxon>
        <taxon>Plexauridae</taxon>
        <taxon>Paramuricea</taxon>
    </lineage>
</organism>
<dbReference type="Proteomes" id="UP001152795">
    <property type="component" value="Unassembled WGS sequence"/>
</dbReference>
<evidence type="ECO:0000259" key="2">
    <source>
        <dbReference type="Pfam" id="PF17677"/>
    </source>
</evidence>
<dbReference type="Pfam" id="PF17677">
    <property type="entry name" value="Glyco_hydro38C2"/>
    <property type="match status" value="1"/>
</dbReference>
<evidence type="ECO:0000313" key="4">
    <source>
        <dbReference type="Proteomes" id="UP001152795"/>
    </source>
</evidence>
<proteinExistence type="predicted"/>
<dbReference type="GO" id="GO:0004559">
    <property type="term" value="F:alpha-mannosidase activity"/>
    <property type="evidence" value="ECO:0007669"/>
    <property type="project" value="InterPro"/>
</dbReference>
<dbReference type="Gene3D" id="2.70.98.30">
    <property type="entry name" value="Golgi alpha-mannosidase II, domain 4"/>
    <property type="match status" value="1"/>
</dbReference>
<dbReference type="GO" id="GO:0009313">
    <property type="term" value="P:oligosaccharide catabolic process"/>
    <property type="evidence" value="ECO:0007669"/>
    <property type="project" value="TreeGrafter"/>
</dbReference>
<dbReference type="PANTHER" id="PTHR46017">
    <property type="entry name" value="ALPHA-MANNOSIDASE 2C1"/>
    <property type="match status" value="1"/>
</dbReference>
<evidence type="ECO:0000259" key="1">
    <source>
        <dbReference type="Pfam" id="PF07748"/>
    </source>
</evidence>
<comment type="caution">
    <text evidence="3">The sequence shown here is derived from an EMBL/GenBank/DDBJ whole genome shotgun (WGS) entry which is preliminary data.</text>
</comment>
<protein>
    <submittedName>
        <fullName evidence="3">Alpha-mannosidase 2C1-like</fullName>
    </submittedName>
</protein>
<keyword evidence="4" id="KW-1185">Reference proteome</keyword>
<dbReference type="GO" id="GO:0030246">
    <property type="term" value="F:carbohydrate binding"/>
    <property type="evidence" value="ECO:0007669"/>
    <property type="project" value="InterPro"/>
</dbReference>
<feature type="domain" description="Glycosyl hydrolases family 38 C-terminal" evidence="2">
    <location>
        <begin position="198"/>
        <end position="270"/>
    </location>
</feature>
<dbReference type="InterPro" id="IPR041147">
    <property type="entry name" value="GH38_C"/>
</dbReference>
<evidence type="ECO:0000313" key="3">
    <source>
        <dbReference type="EMBL" id="CAB3988247.1"/>
    </source>
</evidence>
<dbReference type="EMBL" id="CACRXK020001297">
    <property type="protein sequence ID" value="CAB3988247.1"/>
    <property type="molecule type" value="Genomic_DNA"/>
</dbReference>